<proteinExistence type="predicted"/>
<keyword evidence="2" id="KW-1185">Reference proteome</keyword>
<organism evidence="1 2">
    <name type="scientific">Actinomyces capricornis</name>
    <dbReference type="NCBI Taxonomy" id="2755559"/>
    <lineage>
        <taxon>Bacteria</taxon>
        <taxon>Bacillati</taxon>
        <taxon>Actinomycetota</taxon>
        <taxon>Actinomycetes</taxon>
        <taxon>Actinomycetales</taxon>
        <taxon>Actinomycetaceae</taxon>
        <taxon>Actinomyces</taxon>
    </lineage>
</organism>
<gene>
    <name evidence="1" type="ORF">MANAM107_04710</name>
</gene>
<dbReference type="Proteomes" id="UP000824496">
    <property type="component" value="Chromosome"/>
</dbReference>
<evidence type="ECO:0000313" key="2">
    <source>
        <dbReference type="Proteomes" id="UP000824496"/>
    </source>
</evidence>
<evidence type="ECO:0008006" key="3">
    <source>
        <dbReference type="Google" id="ProtNLM"/>
    </source>
</evidence>
<protein>
    <recommendedName>
        <fullName evidence="3">Suppressor of fused domain protein</fullName>
    </recommendedName>
</protein>
<accession>A0ABN6K3D0</accession>
<evidence type="ECO:0000313" key="1">
    <source>
        <dbReference type="EMBL" id="BDA63637.1"/>
    </source>
</evidence>
<name>A0ABN6K3D0_9ACTO</name>
<dbReference type="RefSeq" id="WP_223910609.1">
    <property type="nucleotide sequence ID" value="NZ_AP025017.1"/>
</dbReference>
<sequence length="395" mass="44218">MESFDEVLAAAAREVFPGAELTFEDHLYLRVVEPDGRLLQVMCSEPERNSRGMPFQERVRHTSDYLTLFKENRATDSPRWDGLMPLVRPAVFTHQRVGGIATLLHFPLGTHLVQVVGEDHPQITNLVHHRDLDRWEARPADLLRAARANIKREGFFTDIMPIGATGQGAAFVVEPYGYQASCLAFPDLFAGPIGAVANPLEGPSRPLVFAPSRNEAFIVPEADEAALEAALAYAAEVYTDDPRSMLPAPLVHHDGALVPWRRPGHPLAERSWRQWRCFVRDQYHSQALYLTGDEEHACSLAEQGLRMIPVAGQGAGPTHAVLLPGLDGALVPEVEYLDLHGERERLVVPWRAALEHMALLEDTAYCPTRWRLWHWPEDTWERLRAARVDPGALEG</sequence>
<reference evidence="1 2" key="1">
    <citation type="submission" date="2021-08" db="EMBL/GenBank/DDBJ databases">
        <title>Whole genome sequence of novel Actinomyces species strain MAS-1.</title>
        <authorList>
            <person name="Saito M."/>
            <person name="Kuwahara N."/>
            <person name="Takizawa T."/>
            <person name="Gotouda H."/>
            <person name="Ochiai T."/>
        </authorList>
    </citation>
    <scope>NUCLEOTIDE SEQUENCE [LARGE SCALE GENOMIC DNA]</scope>
    <source>
        <strain evidence="1 2">MAS-1</strain>
    </source>
</reference>
<dbReference type="EMBL" id="AP025017">
    <property type="protein sequence ID" value="BDA63637.1"/>
    <property type="molecule type" value="Genomic_DNA"/>
</dbReference>